<evidence type="ECO:0000313" key="3">
    <source>
        <dbReference type="EMBL" id="GAA0968178.1"/>
    </source>
</evidence>
<evidence type="ECO:0000256" key="1">
    <source>
        <dbReference type="ARBA" id="ARBA00008532"/>
    </source>
</evidence>
<proteinExistence type="inferred from homology"/>
<dbReference type="Gene3D" id="3.75.10.10">
    <property type="entry name" value="L-arginine/glycine Amidinotransferase, Chain A"/>
    <property type="match status" value="1"/>
</dbReference>
<evidence type="ECO:0000256" key="2">
    <source>
        <dbReference type="ARBA" id="ARBA00022801"/>
    </source>
</evidence>
<dbReference type="PANTHER" id="PTHR12737:SF9">
    <property type="entry name" value="DIMETHYLARGININASE"/>
    <property type="match status" value="1"/>
</dbReference>
<name>A0ABN1RYY2_9ACTN</name>
<dbReference type="SUPFAM" id="SSF55909">
    <property type="entry name" value="Pentein"/>
    <property type="match status" value="1"/>
</dbReference>
<dbReference type="Proteomes" id="UP001500665">
    <property type="component" value="Unassembled WGS sequence"/>
</dbReference>
<evidence type="ECO:0000313" key="4">
    <source>
        <dbReference type="Proteomes" id="UP001500665"/>
    </source>
</evidence>
<accession>A0ABN1RYY2</accession>
<comment type="caution">
    <text evidence="3">The sequence shown here is derived from an EMBL/GenBank/DDBJ whole genome shotgun (WGS) entry which is preliminary data.</text>
</comment>
<protein>
    <submittedName>
        <fullName evidence="3">N(G),N(G)-dimethylarginine dimethylaminohydrolase</fullName>
    </submittedName>
</protein>
<sequence length="231" mass="23542">MRTALVRTPGPRRARAQHEAYVEVLAGAGFAIRRLAPVGDGDDAVFVGDTAVVCGDRAVLARPGAPERAAEVAGTAEALGDLGLEVRTLDGACVMEGGDVLQTADALYVGRSARTDDEALCLLPPLLPARRVVGVKVAGVPHLRSAMAALPDGSLLGVPDLIDTSGLPGLRVAPEPSGAAVVALGGDHLLLAAGAPRTAALLRADGWRVTTVDIGEFEARDGTVGRLSLLV</sequence>
<gene>
    <name evidence="3" type="primary">ddaH</name>
    <name evidence="3" type="ORF">GCM10009550_73130</name>
</gene>
<comment type="similarity">
    <text evidence="1">Belongs to the DDAH family.</text>
</comment>
<dbReference type="EMBL" id="BAAAHH010000054">
    <property type="protein sequence ID" value="GAA0968178.1"/>
    <property type="molecule type" value="Genomic_DNA"/>
</dbReference>
<dbReference type="RefSeq" id="WP_344246942.1">
    <property type="nucleotide sequence ID" value="NZ_BAAAHH010000054.1"/>
</dbReference>
<reference evidence="3 4" key="1">
    <citation type="journal article" date="2019" name="Int. J. Syst. Evol. Microbiol.">
        <title>The Global Catalogue of Microorganisms (GCM) 10K type strain sequencing project: providing services to taxonomists for standard genome sequencing and annotation.</title>
        <authorList>
            <consortium name="The Broad Institute Genomics Platform"/>
            <consortium name="The Broad Institute Genome Sequencing Center for Infectious Disease"/>
            <person name="Wu L."/>
            <person name="Ma J."/>
        </authorList>
    </citation>
    <scope>NUCLEOTIDE SEQUENCE [LARGE SCALE GENOMIC DNA]</scope>
    <source>
        <strain evidence="3 4">JCM 10696</strain>
    </source>
</reference>
<dbReference type="PANTHER" id="PTHR12737">
    <property type="entry name" value="DIMETHYLARGININE DIMETHYLAMINOHYDROLASE"/>
    <property type="match status" value="1"/>
</dbReference>
<keyword evidence="4" id="KW-1185">Reference proteome</keyword>
<dbReference type="InterPro" id="IPR033199">
    <property type="entry name" value="DDAH-like"/>
</dbReference>
<organism evidence="3 4">
    <name type="scientific">Actinocorallia libanotica</name>
    <dbReference type="NCBI Taxonomy" id="46162"/>
    <lineage>
        <taxon>Bacteria</taxon>
        <taxon>Bacillati</taxon>
        <taxon>Actinomycetota</taxon>
        <taxon>Actinomycetes</taxon>
        <taxon>Streptosporangiales</taxon>
        <taxon>Thermomonosporaceae</taxon>
        <taxon>Actinocorallia</taxon>
    </lineage>
</organism>
<keyword evidence="2" id="KW-0378">Hydrolase</keyword>